<evidence type="ECO:0000313" key="2">
    <source>
        <dbReference type="EMBL" id="MFC5856830.1"/>
    </source>
</evidence>
<dbReference type="Proteomes" id="UP001596180">
    <property type="component" value="Unassembled WGS sequence"/>
</dbReference>
<keyword evidence="3" id="KW-1185">Reference proteome</keyword>
<dbReference type="EMBL" id="JBHSOA010000137">
    <property type="protein sequence ID" value="MFC5856830.1"/>
    <property type="molecule type" value="Genomic_DNA"/>
</dbReference>
<dbReference type="RefSeq" id="WP_381371249.1">
    <property type="nucleotide sequence ID" value="NZ_JBHSOA010000137.1"/>
</dbReference>
<dbReference type="Pfam" id="PF06527">
    <property type="entry name" value="TniQ"/>
    <property type="match status" value="1"/>
</dbReference>
<proteinExistence type="predicted"/>
<dbReference type="InterPro" id="IPR009492">
    <property type="entry name" value="TniQ"/>
</dbReference>
<accession>A0ABW1E8I3</accession>
<evidence type="ECO:0000259" key="1">
    <source>
        <dbReference type="Pfam" id="PF06527"/>
    </source>
</evidence>
<evidence type="ECO:0000313" key="3">
    <source>
        <dbReference type="Proteomes" id="UP001596180"/>
    </source>
</evidence>
<name>A0ABW1E8I3_9ACTN</name>
<reference evidence="3" key="1">
    <citation type="journal article" date="2019" name="Int. J. Syst. Evol. Microbiol.">
        <title>The Global Catalogue of Microorganisms (GCM) 10K type strain sequencing project: providing services to taxonomists for standard genome sequencing and annotation.</title>
        <authorList>
            <consortium name="The Broad Institute Genomics Platform"/>
            <consortium name="The Broad Institute Genome Sequencing Center for Infectious Disease"/>
            <person name="Wu L."/>
            <person name="Ma J."/>
        </authorList>
    </citation>
    <scope>NUCLEOTIDE SEQUENCE [LARGE SCALE GENOMIC DNA]</scope>
    <source>
        <strain evidence="3">JCM 10411</strain>
    </source>
</reference>
<gene>
    <name evidence="2" type="ORF">ACFPZI_35310</name>
</gene>
<sequence>MSGVRRWPLHPQPGPLEALSSWLGRLARLYEMPVTDLLTRNLGLVGLAVPADLDYDPPAAMLAALAERTGVELARLRAMTLAGWEPWLFDTLTVPIDQTQPMFDAYVRDHSVLLAPGEAGTNQVNRWKRWPGPWLGWSLHRACPVCAADPDRGRALIWRLPLMTGCVEHGCRLEEAAAVDAALALGHEGPGPTLLAEPLATVDRYTYEGLTTGRVTLPGRTVHAGVWFRLLRSLLDEVSLSLTGRSSHGRATLEHVWEATGREQRAGLTTWRPYEYLAPEVQEAMLHAAGTALNLAAKGTVIACGRLASTLRPEHRHVYDGAPSAPHRSSWQEAMDQIETALALARTDRDAARQLLILLTLGCRTINRFEEERAFLFGAGVSADFLPSARELGRADLT</sequence>
<protein>
    <submittedName>
        <fullName evidence="2">TniQ family protein</fullName>
    </submittedName>
</protein>
<organism evidence="2 3">
    <name type="scientific">Streptomyces chlorus</name>
    <dbReference type="NCBI Taxonomy" id="887452"/>
    <lineage>
        <taxon>Bacteria</taxon>
        <taxon>Bacillati</taxon>
        <taxon>Actinomycetota</taxon>
        <taxon>Actinomycetes</taxon>
        <taxon>Kitasatosporales</taxon>
        <taxon>Streptomycetaceae</taxon>
        <taxon>Streptomyces</taxon>
    </lineage>
</organism>
<feature type="domain" description="TniQ" evidence="1">
    <location>
        <begin position="8"/>
        <end position="173"/>
    </location>
</feature>
<comment type="caution">
    <text evidence="2">The sequence shown here is derived from an EMBL/GenBank/DDBJ whole genome shotgun (WGS) entry which is preliminary data.</text>
</comment>